<protein>
    <submittedName>
        <fullName evidence="2">Acetylglucosamine-6-sulfatase</fullName>
    </submittedName>
</protein>
<keyword evidence="3" id="KW-1185">Reference proteome</keyword>
<reference evidence="2" key="1">
    <citation type="journal article" date="2014" name="Int. J. Syst. Evol. Microbiol.">
        <title>Complete genome sequence of Corynebacterium casei LMG S-19264T (=DSM 44701T), isolated from a smear-ripened cheese.</title>
        <authorList>
            <consortium name="US DOE Joint Genome Institute (JGI-PGF)"/>
            <person name="Walter F."/>
            <person name="Albersmeier A."/>
            <person name="Kalinowski J."/>
            <person name="Ruckert C."/>
        </authorList>
    </citation>
    <scope>NUCLEOTIDE SEQUENCE</scope>
    <source>
        <strain evidence="2">NBRC 108769</strain>
    </source>
</reference>
<dbReference type="Pfam" id="PF00884">
    <property type="entry name" value="Sulfatase"/>
    <property type="match status" value="1"/>
</dbReference>
<dbReference type="AlphaFoldDB" id="A0AA37WH79"/>
<gene>
    <name evidence="2" type="ORF">GCM10007940_36950</name>
</gene>
<evidence type="ECO:0000259" key="1">
    <source>
        <dbReference type="Pfam" id="PF00884"/>
    </source>
</evidence>
<dbReference type="PANTHER" id="PTHR43108:SF6">
    <property type="entry name" value="N-SULPHOGLUCOSAMINE SULPHOHYDROLASE"/>
    <property type="match status" value="1"/>
</dbReference>
<dbReference type="PANTHER" id="PTHR43108">
    <property type="entry name" value="N-ACETYLGLUCOSAMINE-6-SULFATASE FAMILY MEMBER"/>
    <property type="match status" value="1"/>
</dbReference>
<dbReference type="InterPro" id="IPR000917">
    <property type="entry name" value="Sulfatase_N"/>
</dbReference>
<dbReference type="Proteomes" id="UP001156666">
    <property type="component" value="Unassembled WGS sequence"/>
</dbReference>
<proteinExistence type="predicted"/>
<dbReference type="CDD" id="cd16031">
    <property type="entry name" value="G6S_like"/>
    <property type="match status" value="1"/>
</dbReference>
<dbReference type="InterPro" id="IPR017850">
    <property type="entry name" value="Alkaline_phosphatase_core_sf"/>
</dbReference>
<accession>A0AA37WH79</accession>
<evidence type="ECO:0000313" key="3">
    <source>
        <dbReference type="Proteomes" id="UP001156666"/>
    </source>
</evidence>
<dbReference type="Gene3D" id="3.40.720.10">
    <property type="entry name" value="Alkaline Phosphatase, subunit A"/>
    <property type="match status" value="1"/>
</dbReference>
<dbReference type="SUPFAM" id="SSF53649">
    <property type="entry name" value="Alkaline phosphatase-like"/>
    <property type="match status" value="1"/>
</dbReference>
<feature type="domain" description="Sulfatase N-terminal" evidence="1">
    <location>
        <begin position="39"/>
        <end position="374"/>
    </location>
</feature>
<dbReference type="EMBL" id="BSOH01000027">
    <property type="protein sequence ID" value="GLR19079.1"/>
    <property type="molecule type" value="Genomic_DNA"/>
</dbReference>
<name>A0AA37WH79_9BACT</name>
<comment type="caution">
    <text evidence="2">The sequence shown here is derived from an EMBL/GenBank/DDBJ whole genome shotgun (WGS) entry which is preliminary data.</text>
</comment>
<sequence>MKTNRMTMKIKAVIILILIVAPMLFIASTKEKTQPNQRPNILFFLVDDQRNDMLSCAGHSIIQTPTVDSLAENGVRFTNAFVTTSICAASRASIITGLYEKKHEYTFGKDPINSEYVHQSYPYLLKKSGYKTGFIGKFGIRLEKQDSMLPEMFDLYKPSPKSGPHFIDLPDGSKRHSAEIKGDQAIDFINHQSVEQPFCLSISFNAVHAVDGNKTPGNDGHYPYPKAVAHLYEDIEMPLPELSDPEIFENHPEFMKNSLSRERYFWRWDTPEKYQTNMRAYYRMISGYDQVMKRVLSVLKEKGLDQNTIIIFAADNGYYMGNRGFAGKWSHYEESLRIPLVIYDPRNPQDTRGKTNDQVALNIDIPASIMDYAGLSQPDLYQGASLLPLLNNEKVENWRTEFLCEHRMEHQQIPKYVGIRGEQYVYANYYEQVPPYEYLHDLKADPKQLENLALRKDYNTLLEKMRNKCDSLELAVSK</sequence>
<reference evidence="2" key="2">
    <citation type="submission" date="2023-01" db="EMBL/GenBank/DDBJ databases">
        <title>Draft genome sequence of Portibacter lacus strain NBRC 108769.</title>
        <authorList>
            <person name="Sun Q."/>
            <person name="Mori K."/>
        </authorList>
    </citation>
    <scope>NUCLEOTIDE SEQUENCE</scope>
    <source>
        <strain evidence="2">NBRC 108769</strain>
    </source>
</reference>
<organism evidence="2 3">
    <name type="scientific">Portibacter lacus</name>
    <dbReference type="NCBI Taxonomy" id="1099794"/>
    <lineage>
        <taxon>Bacteria</taxon>
        <taxon>Pseudomonadati</taxon>
        <taxon>Bacteroidota</taxon>
        <taxon>Saprospiria</taxon>
        <taxon>Saprospirales</taxon>
        <taxon>Haliscomenobacteraceae</taxon>
        <taxon>Portibacter</taxon>
    </lineage>
</organism>
<evidence type="ECO:0000313" key="2">
    <source>
        <dbReference type="EMBL" id="GLR19079.1"/>
    </source>
</evidence>